<keyword evidence="4 11" id="KW-0285">Flavoprotein</keyword>
<dbReference type="FunFam" id="3.40.50.360:FF:000056">
    <property type="entry name" value="NADPH-dependent diflavin oxidoreductase 1"/>
    <property type="match status" value="1"/>
</dbReference>
<comment type="catalytic activity">
    <reaction evidence="10">
        <text>2 oxidized [2Fe-2S]-[protein] + NADPH = 2 reduced [2Fe-2S]-[protein] + NADP(+) + H(+)</text>
        <dbReference type="Rhea" id="RHEA:67716"/>
        <dbReference type="Rhea" id="RHEA-COMP:17327"/>
        <dbReference type="Rhea" id="RHEA-COMP:17328"/>
        <dbReference type="ChEBI" id="CHEBI:15378"/>
        <dbReference type="ChEBI" id="CHEBI:33737"/>
        <dbReference type="ChEBI" id="CHEBI:33738"/>
        <dbReference type="ChEBI" id="CHEBI:57783"/>
        <dbReference type="ChEBI" id="CHEBI:58349"/>
    </reaction>
    <physiologicalReaction direction="left-to-right" evidence="10">
        <dbReference type="Rhea" id="RHEA:67717"/>
    </physiologicalReaction>
</comment>
<dbReference type="PROSITE" id="PS50902">
    <property type="entry name" value="FLAVODOXIN_LIKE"/>
    <property type="match status" value="1"/>
</dbReference>
<dbReference type="Pfam" id="PF00258">
    <property type="entry name" value="Flavodoxin_1"/>
    <property type="match status" value="1"/>
</dbReference>
<proteinExistence type="inferred from homology"/>
<reference evidence="14" key="1">
    <citation type="submission" date="2022-10" db="EMBL/GenBank/DDBJ databases">
        <authorList>
            <person name="Byrne P K."/>
        </authorList>
    </citation>
    <scope>NUCLEOTIDE SEQUENCE</scope>
    <source>
        <strain evidence="14">IFO1815</strain>
    </source>
</reference>
<keyword evidence="9 11" id="KW-0496">Mitochondrion</keyword>
<keyword evidence="15" id="KW-1185">Reference proteome</keyword>
<keyword evidence="3 11" id="KW-0963">Cytoplasm</keyword>
<dbReference type="PRINTS" id="PR00369">
    <property type="entry name" value="FLAVODOXIN"/>
</dbReference>
<comment type="subunit">
    <text evidence="11">Interacts with DRE2; as part of the cytosolic iron-sulfur (Fe-S) protein assembly (CIA) machinery.</text>
</comment>
<dbReference type="AlphaFoldDB" id="A0AA35NFS7"/>
<evidence type="ECO:0000259" key="13">
    <source>
        <dbReference type="PROSITE" id="PS51384"/>
    </source>
</evidence>
<dbReference type="InterPro" id="IPR039261">
    <property type="entry name" value="FNR_nucleotide-bd"/>
</dbReference>
<comment type="similarity">
    <text evidence="11">Belongs to the NADPH-dependent diflavin oxidoreductase NDOR1 family.</text>
</comment>
<feature type="binding site" evidence="11">
    <location>
        <begin position="445"/>
        <end position="448"/>
    </location>
    <ligand>
        <name>FAD</name>
        <dbReference type="ChEBI" id="CHEBI:57692"/>
    </ligand>
</feature>
<dbReference type="InterPro" id="IPR001433">
    <property type="entry name" value="OxRdtase_FAD/NAD-bd"/>
</dbReference>
<evidence type="ECO:0000256" key="11">
    <source>
        <dbReference type="HAMAP-Rule" id="MF_03178"/>
    </source>
</evidence>
<dbReference type="Gene3D" id="2.40.30.10">
    <property type="entry name" value="Translation factors"/>
    <property type="match status" value="1"/>
</dbReference>
<keyword evidence="8 11" id="KW-0560">Oxidoreductase</keyword>
<dbReference type="InterPro" id="IPR028879">
    <property type="entry name" value="NDOR1"/>
</dbReference>
<dbReference type="Pfam" id="PF00667">
    <property type="entry name" value="FAD_binding_1"/>
    <property type="match status" value="1"/>
</dbReference>
<dbReference type="SUPFAM" id="SSF52218">
    <property type="entry name" value="Flavoproteins"/>
    <property type="match status" value="1"/>
</dbReference>
<dbReference type="Gene3D" id="1.20.990.10">
    <property type="entry name" value="NADPH-cytochrome p450 Reductase, Chain A, domain 3"/>
    <property type="match status" value="1"/>
</dbReference>
<dbReference type="Gene3D" id="3.40.50.80">
    <property type="entry name" value="Nucleotide-binding domain of ferredoxin-NADP reductase (FNR) module"/>
    <property type="match status" value="1"/>
</dbReference>
<protein>
    <recommendedName>
        <fullName evidence="11">NADPH-dependent diflavin oxidoreductase 1</fullName>
        <ecNumber evidence="11">1.18.1.-</ecNumber>
    </recommendedName>
    <alternativeName>
        <fullName evidence="11">NADPH-dependent FMN and FAD-containing oxidoreductase</fullName>
    </alternativeName>
</protein>
<feature type="binding site" evidence="11">
    <location>
        <position position="142"/>
    </location>
    <ligand>
        <name>FMN</name>
        <dbReference type="ChEBI" id="CHEBI:58210"/>
    </ligand>
</feature>
<evidence type="ECO:0000256" key="3">
    <source>
        <dbReference type="ARBA" id="ARBA00022490"/>
    </source>
</evidence>
<comment type="similarity">
    <text evidence="11">In the C-terminal section; belongs to the flavoprotein pyridine nucleotide cytochrome reductase family.</text>
</comment>
<keyword evidence="5 11" id="KW-0288">FMN</keyword>
<evidence type="ECO:0000313" key="15">
    <source>
        <dbReference type="Proteomes" id="UP001161438"/>
    </source>
</evidence>
<evidence type="ECO:0000256" key="1">
    <source>
        <dbReference type="ARBA" id="ARBA00001917"/>
    </source>
</evidence>
<dbReference type="PANTHER" id="PTHR19384:SF10">
    <property type="entry name" value="NADPH-DEPENDENT DIFLAVIN OXIDOREDUCTASE 1"/>
    <property type="match status" value="1"/>
</dbReference>
<dbReference type="EMBL" id="OX365772">
    <property type="protein sequence ID" value="CAI4036916.1"/>
    <property type="molecule type" value="Genomic_DNA"/>
</dbReference>
<comment type="cofactor">
    <cofactor evidence="2 11">
        <name>FAD</name>
        <dbReference type="ChEBI" id="CHEBI:57692"/>
    </cofactor>
</comment>
<feature type="binding site" evidence="11">
    <location>
        <begin position="106"/>
        <end position="115"/>
    </location>
    <ligand>
        <name>FMN</name>
        <dbReference type="ChEBI" id="CHEBI:58210"/>
    </ligand>
</feature>
<dbReference type="GO" id="GO:0050661">
    <property type="term" value="F:NADP binding"/>
    <property type="evidence" value="ECO:0007669"/>
    <property type="project" value="UniProtKB-UniRule"/>
</dbReference>
<gene>
    <name evidence="14" type="primary">SMKI16G2110</name>
    <name evidence="11" type="synonym">TAH18</name>
    <name evidence="14" type="ORF">SMKI_16G2110</name>
</gene>
<evidence type="ECO:0000256" key="2">
    <source>
        <dbReference type="ARBA" id="ARBA00001974"/>
    </source>
</evidence>
<feature type="binding site" evidence="11">
    <location>
        <begin position="538"/>
        <end position="539"/>
    </location>
    <ligand>
        <name>NADP(+)</name>
        <dbReference type="ChEBI" id="CHEBI:58349"/>
    </ligand>
</feature>
<dbReference type="Proteomes" id="UP001161438">
    <property type="component" value="Chromosome 16"/>
</dbReference>
<evidence type="ECO:0000256" key="5">
    <source>
        <dbReference type="ARBA" id="ARBA00022643"/>
    </source>
</evidence>
<dbReference type="InterPro" id="IPR001094">
    <property type="entry name" value="Flavdoxin-like"/>
</dbReference>
<dbReference type="FunFam" id="3.40.50.80:FF:000030">
    <property type="entry name" value="NADPH-dependent diflavin oxidoreductase 1"/>
    <property type="match status" value="1"/>
</dbReference>
<comment type="caution">
    <text evidence="11">Lacks conserved residue(s) required for the propagation of feature annotation.</text>
</comment>
<dbReference type="GO" id="GO:0005739">
    <property type="term" value="C:mitochondrion"/>
    <property type="evidence" value="ECO:0007669"/>
    <property type="project" value="UniProtKB-SubCell"/>
</dbReference>
<evidence type="ECO:0000256" key="10">
    <source>
        <dbReference type="ARBA" id="ARBA00052174"/>
    </source>
</evidence>
<evidence type="ECO:0000256" key="9">
    <source>
        <dbReference type="ARBA" id="ARBA00023128"/>
    </source>
</evidence>
<feature type="domain" description="Flavodoxin-like" evidence="12">
    <location>
        <begin position="7"/>
        <end position="168"/>
    </location>
</feature>
<sequence>MSPSKKIVILYGSETGNAHDFATILSHRLHRLHFPHTFCSIGDYDPRDILKCKYLFIICSTTGQGELPTNVNALKCERSVTFWSFLKKKNLPSNFLNHIQTAMLGLGDSSYPKFNYGIRKLHQRIVTQLGANELFDRLEADDQAMAGSNKGTGLGVESVYFEYEKKVLNFLLKKFPNRKVNGQVIQREQLDPQIYLEPLSYLQISDRIAREDANKIKIEFQGDKSVKIGRVNTNKRITSDDHFQDVRQFKFSNVEKNSEDYEPGDTAAIYPCNTDEDVSRFLSNQSHWLEVADKPLIFTNGVPNDLKDGGLAKPMTLRNILKYHCDFMSIPRTSFFLKIWTFATDVTKMERGQEQLDDQREKLHQFATDEDMQDLYDYCNRPRRSILEVLEDFLSIKLPWKYVLDYLPIIKPRYYSISSGPGDPDIELTVAVVKYKTILRKIRKGICTSYIASLQEGEQIRYKLQNNHIIKNDFLHKPIILVGPGVGLAPLLSVVKADVFKDTRLFFGCRYKDKDYIYKDILEDWARAGKIVLYTSFSRDTENSPGVKYVQDYLWKLGEEITDLVVNKEAVFFLCGSSGKMPIQVRLTFIEMLKKWGNFSNEETAKRYLKEMEKSDRYIQETW</sequence>
<organism evidence="14 15">
    <name type="scientific">Saccharomyces mikatae IFO 1815</name>
    <dbReference type="NCBI Taxonomy" id="226126"/>
    <lineage>
        <taxon>Eukaryota</taxon>
        <taxon>Fungi</taxon>
        <taxon>Dikarya</taxon>
        <taxon>Ascomycota</taxon>
        <taxon>Saccharomycotina</taxon>
        <taxon>Saccharomycetes</taxon>
        <taxon>Saccharomycetales</taxon>
        <taxon>Saccharomycetaceae</taxon>
        <taxon>Saccharomyces</taxon>
    </lineage>
</organism>
<dbReference type="InterPro" id="IPR001709">
    <property type="entry name" value="Flavoprot_Pyr_Nucl_cyt_Rdtase"/>
</dbReference>
<dbReference type="GO" id="GO:0160246">
    <property type="term" value="F:NADPH-iron-sulfur [2Fe-2S] protein oxidoreductase activity"/>
    <property type="evidence" value="ECO:0007669"/>
    <property type="project" value="InterPro"/>
</dbReference>
<dbReference type="EC" id="1.18.1.-" evidence="11"/>
<feature type="binding site" evidence="11">
    <location>
        <position position="383"/>
    </location>
    <ligand>
        <name>FAD</name>
        <dbReference type="ChEBI" id="CHEBI:57692"/>
    </ligand>
</feature>
<dbReference type="RefSeq" id="XP_056080033.1">
    <property type="nucleotide sequence ID" value="XM_056226301.1"/>
</dbReference>
<dbReference type="FunFam" id="1.20.990.10:FF:000008">
    <property type="entry name" value="NADPH-dependent diflavin oxidoreductase 1"/>
    <property type="match status" value="1"/>
</dbReference>
<dbReference type="InterPro" id="IPR008254">
    <property type="entry name" value="Flavodoxin/NO_synth"/>
</dbReference>
<dbReference type="HAMAP" id="MF_03178">
    <property type="entry name" value="NDOR1"/>
    <property type="match status" value="1"/>
</dbReference>
<accession>A0AA35NFS7</accession>
<evidence type="ECO:0000256" key="4">
    <source>
        <dbReference type="ARBA" id="ARBA00022630"/>
    </source>
</evidence>
<evidence type="ECO:0000256" key="6">
    <source>
        <dbReference type="ARBA" id="ARBA00022827"/>
    </source>
</evidence>
<dbReference type="PROSITE" id="PS51384">
    <property type="entry name" value="FAD_FR"/>
    <property type="match status" value="1"/>
</dbReference>
<feature type="binding site" evidence="11">
    <location>
        <position position="623"/>
    </location>
    <ligand>
        <name>FAD</name>
        <dbReference type="ChEBI" id="CHEBI:57692"/>
    </ligand>
</feature>
<dbReference type="SUPFAM" id="SSF63380">
    <property type="entry name" value="Riboflavin synthase domain-like"/>
    <property type="match status" value="1"/>
</dbReference>
<feature type="binding site" evidence="11">
    <location>
        <begin position="60"/>
        <end position="63"/>
    </location>
    <ligand>
        <name>FMN</name>
        <dbReference type="ChEBI" id="CHEBI:58210"/>
    </ligand>
</feature>
<evidence type="ECO:0000259" key="12">
    <source>
        <dbReference type="PROSITE" id="PS50902"/>
    </source>
</evidence>
<dbReference type="GO" id="GO:0016226">
    <property type="term" value="P:iron-sulfur cluster assembly"/>
    <property type="evidence" value="ECO:0007669"/>
    <property type="project" value="UniProtKB-UniRule"/>
</dbReference>
<dbReference type="GO" id="GO:0050660">
    <property type="term" value="F:flavin adenine dinucleotide binding"/>
    <property type="evidence" value="ECO:0007669"/>
    <property type="project" value="UniProtKB-UniRule"/>
</dbReference>
<dbReference type="PRINTS" id="PR00371">
    <property type="entry name" value="FPNCR"/>
</dbReference>
<keyword evidence="6 11" id="KW-0274">FAD</keyword>
<feature type="binding site" evidence="11">
    <location>
        <begin position="13"/>
        <end position="18"/>
    </location>
    <ligand>
        <name>FMN</name>
        <dbReference type="ChEBI" id="CHEBI:58210"/>
    </ligand>
</feature>
<dbReference type="GO" id="GO:0005829">
    <property type="term" value="C:cytosol"/>
    <property type="evidence" value="ECO:0007669"/>
    <property type="project" value="UniProtKB-ARBA"/>
</dbReference>
<feature type="binding site" evidence="11">
    <location>
        <begin position="547"/>
        <end position="551"/>
    </location>
    <ligand>
        <name>NADP(+)</name>
        <dbReference type="ChEBI" id="CHEBI:58349"/>
    </ligand>
</feature>
<dbReference type="Gene3D" id="3.40.50.360">
    <property type="match status" value="1"/>
</dbReference>
<dbReference type="GO" id="GO:0010181">
    <property type="term" value="F:FMN binding"/>
    <property type="evidence" value="ECO:0007669"/>
    <property type="project" value="UniProtKB-UniRule"/>
</dbReference>
<dbReference type="InterPro" id="IPR023173">
    <property type="entry name" value="NADPH_Cyt_P450_Rdtase_alpha"/>
</dbReference>
<evidence type="ECO:0000256" key="8">
    <source>
        <dbReference type="ARBA" id="ARBA00023002"/>
    </source>
</evidence>
<dbReference type="Pfam" id="PF00175">
    <property type="entry name" value="NAD_binding_1"/>
    <property type="match status" value="1"/>
</dbReference>
<dbReference type="InterPro" id="IPR029039">
    <property type="entry name" value="Flavoprotein-like_sf"/>
</dbReference>
<feature type="domain" description="FAD-binding FR-type" evidence="13">
    <location>
        <begin position="224"/>
        <end position="491"/>
    </location>
</feature>
<comment type="subcellular location">
    <subcellularLocation>
        <location evidence="11">Cytoplasm</location>
    </subcellularLocation>
    <subcellularLocation>
        <location evidence="11">Mitochondrion</location>
    </subcellularLocation>
    <text evidence="11">Relocalizes to mitochondria after H(2)O(2) exposure.</text>
</comment>
<comment type="cofactor">
    <cofactor evidence="1 11">
        <name>FMN</name>
        <dbReference type="ChEBI" id="CHEBI:58210"/>
    </cofactor>
</comment>
<dbReference type="GO" id="GO:0016651">
    <property type="term" value="F:oxidoreductase activity, acting on NAD(P)H"/>
    <property type="evidence" value="ECO:0007669"/>
    <property type="project" value="UniProtKB-UniRule"/>
</dbReference>
<dbReference type="InterPro" id="IPR003097">
    <property type="entry name" value="CysJ-like_FAD-binding"/>
</dbReference>
<dbReference type="InterPro" id="IPR017927">
    <property type="entry name" value="FAD-bd_FR_type"/>
</dbReference>
<feature type="binding site" evidence="11">
    <location>
        <begin position="413"/>
        <end position="416"/>
    </location>
    <ligand>
        <name>FAD</name>
        <dbReference type="ChEBI" id="CHEBI:57692"/>
    </ligand>
</feature>
<dbReference type="PANTHER" id="PTHR19384">
    <property type="entry name" value="NITRIC OXIDE SYNTHASE-RELATED"/>
    <property type="match status" value="1"/>
</dbReference>
<comment type="similarity">
    <text evidence="11">In the N-terminal section; belongs to the flavodoxin family.</text>
</comment>
<comment type="function">
    <text evidence="11">NADPH-dependent reductase which is a central component of the cytosolic iron-sulfur (Fe-S) protein assembly (CIA) machinery. Transfers electrons from NADPH via its FAD and FMN prosthetic groups to the [2Fe-2S] cluster of DRE2, another key component of the CIA machinery. In turn, this reduced cluster provides electrons for assembly of cytosolic iron-sulfur cluster proteins. Positively controls H(2)O(2)-induced cell death.</text>
</comment>
<dbReference type="InterPro" id="IPR017938">
    <property type="entry name" value="Riboflavin_synthase-like_b-brl"/>
</dbReference>
<dbReference type="GeneID" id="80921841"/>
<keyword evidence="7 11" id="KW-0521">NADP</keyword>
<dbReference type="SUPFAM" id="SSF52343">
    <property type="entry name" value="Ferredoxin reductase-like, C-terminal NADP-linked domain"/>
    <property type="match status" value="1"/>
</dbReference>
<evidence type="ECO:0000313" key="14">
    <source>
        <dbReference type="EMBL" id="CAI4036916.1"/>
    </source>
</evidence>
<evidence type="ECO:0000256" key="7">
    <source>
        <dbReference type="ARBA" id="ARBA00022857"/>
    </source>
</evidence>
<name>A0AA35NFS7_SACMI</name>